<keyword evidence="2" id="KW-0812">Transmembrane</keyword>
<name>A0ABV6TEP3_9ACTN</name>
<feature type="compositionally biased region" description="Pro residues" evidence="1">
    <location>
        <begin position="46"/>
        <end position="61"/>
    </location>
</feature>
<evidence type="ECO:0000256" key="2">
    <source>
        <dbReference type="SAM" id="Phobius"/>
    </source>
</evidence>
<feature type="region of interest" description="Disordered" evidence="1">
    <location>
        <begin position="37"/>
        <end position="61"/>
    </location>
</feature>
<dbReference type="EMBL" id="JBHMQV010000009">
    <property type="protein sequence ID" value="MFC0843676.1"/>
    <property type="molecule type" value="Genomic_DNA"/>
</dbReference>
<accession>A0ABV6TEP3</accession>
<reference evidence="3 4" key="1">
    <citation type="submission" date="2024-09" db="EMBL/GenBank/DDBJ databases">
        <authorList>
            <person name="Sun Q."/>
            <person name="Mori K."/>
        </authorList>
    </citation>
    <scope>NUCLEOTIDE SEQUENCE [LARGE SCALE GENOMIC DNA]</scope>
    <source>
        <strain evidence="3 4">JCM 4557</strain>
    </source>
</reference>
<gene>
    <name evidence="3" type="ORF">ACFH04_08055</name>
</gene>
<keyword evidence="2" id="KW-1133">Transmembrane helix</keyword>
<dbReference type="RefSeq" id="WP_394317383.1">
    <property type="nucleotide sequence ID" value="NZ_JBHMQV010000009.1"/>
</dbReference>
<keyword evidence="2" id="KW-0472">Membrane</keyword>
<evidence type="ECO:0000313" key="4">
    <source>
        <dbReference type="Proteomes" id="UP001589887"/>
    </source>
</evidence>
<comment type="caution">
    <text evidence="3">The sequence shown here is derived from an EMBL/GenBank/DDBJ whole genome shotgun (WGS) entry which is preliminary data.</text>
</comment>
<evidence type="ECO:0000313" key="3">
    <source>
        <dbReference type="EMBL" id="MFC0843676.1"/>
    </source>
</evidence>
<protein>
    <submittedName>
        <fullName evidence="3">Uncharacterized protein</fullName>
    </submittedName>
</protein>
<feature type="transmembrane region" description="Helical" evidence="2">
    <location>
        <begin position="16"/>
        <end position="36"/>
    </location>
</feature>
<organism evidence="3 4">
    <name type="scientific">Streptomyces noboritoensis</name>
    <dbReference type="NCBI Taxonomy" id="67337"/>
    <lineage>
        <taxon>Bacteria</taxon>
        <taxon>Bacillati</taxon>
        <taxon>Actinomycetota</taxon>
        <taxon>Actinomycetes</taxon>
        <taxon>Kitasatosporales</taxon>
        <taxon>Streptomycetaceae</taxon>
        <taxon>Streptomyces</taxon>
    </lineage>
</organism>
<sequence>MLATEGWLSPFHWASMAFYAAYLGWGTLTGTVLQLISLPGKNTPHPQAPAPNTPTPPGRRS</sequence>
<dbReference type="Proteomes" id="UP001589887">
    <property type="component" value="Unassembled WGS sequence"/>
</dbReference>
<keyword evidence="4" id="KW-1185">Reference proteome</keyword>
<evidence type="ECO:0000256" key="1">
    <source>
        <dbReference type="SAM" id="MobiDB-lite"/>
    </source>
</evidence>
<proteinExistence type="predicted"/>